<sequence>MGTAFFNKFQNKLSVLLAFGLVVPTVIVSVYSINSSSRELTSLVSGQMKLAGENSEKSINQLIDISKADVLYLSQTPPIQGIVRAKDNKGIDPQDQSTYSEWVKRLNMIFVSFLEARPYYYQIKYLDENGNELVRVNSKSGTVEVVQGSQLQNRLNTEYFKEAINLRRKEVYVSTINLNRENGKIETPYIPVMRFATPIYNAKGQKRGLVVANLLANYLFKTGENDYLKNHFKQQFFVVNRDGYYLAHPDESKTWGFELNKDTTLKRDYPAEVVNELLSGGSALTDKTTNSLINYQSFLPDRQNKDSSFVLVYETPKKAMYSSVESFKLFAFIVSVLSLLIGLFVGVLILRGLVKSIQEIVGTVSSFSTELSSTVVQQERMASQQSSSVQQTTATMDELNVSSRQSAEQAESAALGAQESLRRVDQGTKAVERVLEEMNNLKERVEAIAENAVHLGQQTNQIGNVSDLVISLANQTNMLALNAAIEAVRAGEHGKGFSVVASEIRKLADESGKSAQQITTLVKEIQSAIHLMVGVAESGTKNVDLGVQISHDMAKIFADIAQSVEKIVENSQAIALTYKQQAIATQQVTEAMNHLTQGANETANGISQTKQGTQQLNQVVLKLSETI</sequence>
<evidence type="ECO:0000256" key="5">
    <source>
        <dbReference type="SAM" id="MobiDB-lite"/>
    </source>
</evidence>
<dbReference type="CDD" id="cd11386">
    <property type="entry name" value="MCP_signal"/>
    <property type="match status" value="1"/>
</dbReference>
<gene>
    <name evidence="8" type="ORF">ACE1CC_05050</name>
</gene>
<comment type="caution">
    <text evidence="8">The sequence shown here is derived from an EMBL/GenBank/DDBJ whole genome shotgun (WGS) entry which is preliminary data.</text>
</comment>
<dbReference type="InterPro" id="IPR029151">
    <property type="entry name" value="Sensor-like_sf"/>
</dbReference>
<proteinExistence type="inferred from homology"/>
<dbReference type="PRINTS" id="PR00260">
    <property type="entry name" value="CHEMTRNSDUCR"/>
</dbReference>
<evidence type="ECO:0000256" key="3">
    <source>
        <dbReference type="PROSITE-ProRule" id="PRU00284"/>
    </source>
</evidence>
<dbReference type="Pfam" id="PF00015">
    <property type="entry name" value="MCPsignal"/>
    <property type="match status" value="1"/>
</dbReference>
<comment type="similarity">
    <text evidence="2">Belongs to the methyl-accepting chemotaxis (MCP) protein family.</text>
</comment>
<dbReference type="InterPro" id="IPR004089">
    <property type="entry name" value="MCPsignal_dom"/>
</dbReference>
<evidence type="ECO:0000313" key="8">
    <source>
        <dbReference type="EMBL" id="MFB2876240.1"/>
    </source>
</evidence>
<evidence type="ECO:0000313" key="9">
    <source>
        <dbReference type="Proteomes" id="UP001576774"/>
    </source>
</evidence>
<dbReference type="Proteomes" id="UP001576774">
    <property type="component" value="Unassembled WGS sequence"/>
</dbReference>
<feature type="coiled-coil region" evidence="4">
    <location>
        <begin position="424"/>
        <end position="458"/>
    </location>
</feature>
<dbReference type="SMART" id="SM00283">
    <property type="entry name" value="MA"/>
    <property type="match status" value="1"/>
</dbReference>
<keyword evidence="6" id="KW-0812">Transmembrane</keyword>
<dbReference type="Pfam" id="PF21623">
    <property type="entry name" value="HK_sensor_dom_bact"/>
    <property type="match status" value="1"/>
</dbReference>
<keyword evidence="6" id="KW-0472">Membrane</keyword>
<accession>A0ABV4X0E6</accession>
<evidence type="ECO:0000256" key="2">
    <source>
        <dbReference type="ARBA" id="ARBA00029447"/>
    </source>
</evidence>
<dbReference type="InterPro" id="IPR004090">
    <property type="entry name" value="Chemotax_Me-accpt_rcpt"/>
</dbReference>
<evidence type="ECO:0000256" key="6">
    <source>
        <dbReference type="SAM" id="Phobius"/>
    </source>
</evidence>
<name>A0ABV4X0E6_9CYAN</name>
<dbReference type="Gene3D" id="3.30.450.20">
    <property type="entry name" value="PAS domain"/>
    <property type="match status" value="2"/>
</dbReference>
<evidence type="ECO:0000256" key="4">
    <source>
        <dbReference type="SAM" id="Coils"/>
    </source>
</evidence>
<feature type="region of interest" description="Disordered" evidence="5">
    <location>
        <begin position="382"/>
        <end position="403"/>
    </location>
</feature>
<keyword evidence="4" id="KW-0175">Coiled coil</keyword>
<organism evidence="8 9">
    <name type="scientific">Floridaenema aerugineum BLCC-F46</name>
    <dbReference type="NCBI Taxonomy" id="3153654"/>
    <lineage>
        <taxon>Bacteria</taxon>
        <taxon>Bacillati</taxon>
        <taxon>Cyanobacteriota</taxon>
        <taxon>Cyanophyceae</taxon>
        <taxon>Oscillatoriophycideae</taxon>
        <taxon>Aerosakkonematales</taxon>
        <taxon>Aerosakkonemataceae</taxon>
        <taxon>Floridanema</taxon>
        <taxon>Floridanema aerugineum</taxon>
    </lineage>
</organism>
<protein>
    <submittedName>
        <fullName evidence="8">Methyl-accepting chemotaxis protein</fullName>
    </submittedName>
</protein>
<reference evidence="8 9" key="1">
    <citation type="submission" date="2024-09" db="EMBL/GenBank/DDBJ databases">
        <title>Floridaenema gen nov. (Aerosakkonemataceae, Aerosakkonematales ord. nov., Cyanobacteria) from benthic tropical and subtropical fresh waters, with the description of four new species.</title>
        <authorList>
            <person name="Moretto J.A."/>
            <person name="Berthold D.E."/>
            <person name="Lefler F.W."/>
            <person name="Huang I.-S."/>
            <person name="Laughinghouse H. IV."/>
        </authorList>
    </citation>
    <scope>NUCLEOTIDE SEQUENCE [LARGE SCALE GENOMIC DNA]</scope>
    <source>
        <strain evidence="8 9">BLCC-F46</strain>
    </source>
</reference>
<dbReference type="PROSITE" id="PS50111">
    <property type="entry name" value="CHEMOTAXIS_TRANSDUC_2"/>
    <property type="match status" value="1"/>
</dbReference>
<evidence type="ECO:0000259" key="7">
    <source>
        <dbReference type="PROSITE" id="PS50111"/>
    </source>
</evidence>
<dbReference type="PANTHER" id="PTHR32089:SF112">
    <property type="entry name" value="LYSOZYME-LIKE PROTEIN-RELATED"/>
    <property type="match status" value="1"/>
</dbReference>
<dbReference type="SUPFAM" id="SSF103190">
    <property type="entry name" value="Sensory domain-like"/>
    <property type="match status" value="2"/>
</dbReference>
<keyword evidence="1 3" id="KW-0807">Transducer</keyword>
<dbReference type="PANTHER" id="PTHR32089">
    <property type="entry name" value="METHYL-ACCEPTING CHEMOTAXIS PROTEIN MCPB"/>
    <property type="match status" value="1"/>
</dbReference>
<dbReference type="SUPFAM" id="SSF58104">
    <property type="entry name" value="Methyl-accepting chemotaxis protein (MCP) signaling domain"/>
    <property type="match status" value="1"/>
</dbReference>
<dbReference type="EMBL" id="JBHFNQ010000043">
    <property type="protein sequence ID" value="MFB2876240.1"/>
    <property type="molecule type" value="Genomic_DNA"/>
</dbReference>
<dbReference type="Gene3D" id="1.10.287.950">
    <property type="entry name" value="Methyl-accepting chemotaxis protein"/>
    <property type="match status" value="1"/>
</dbReference>
<dbReference type="InterPro" id="IPR048760">
    <property type="entry name" value="VP0354-like_sensor_dom"/>
</dbReference>
<keyword evidence="6" id="KW-1133">Transmembrane helix</keyword>
<dbReference type="RefSeq" id="WP_413269380.1">
    <property type="nucleotide sequence ID" value="NZ_JBHFNQ010000043.1"/>
</dbReference>
<keyword evidence="9" id="KW-1185">Reference proteome</keyword>
<evidence type="ECO:0000256" key="1">
    <source>
        <dbReference type="ARBA" id="ARBA00023224"/>
    </source>
</evidence>
<feature type="domain" description="Methyl-accepting transducer" evidence="7">
    <location>
        <begin position="360"/>
        <end position="596"/>
    </location>
</feature>
<feature type="transmembrane region" description="Helical" evidence="6">
    <location>
        <begin position="329"/>
        <end position="350"/>
    </location>
</feature>